<dbReference type="NCBIfam" id="TIGR01410">
    <property type="entry name" value="tatB"/>
    <property type="match status" value="1"/>
</dbReference>
<dbReference type="EMBL" id="PCDP01000040">
    <property type="protein sequence ID" value="PZM11175.1"/>
    <property type="molecule type" value="Genomic_DNA"/>
</dbReference>
<dbReference type="AlphaFoldDB" id="A0A2W4CL23"/>
<dbReference type="PANTHER" id="PTHR33162:SF1">
    <property type="entry name" value="SEC-INDEPENDENT PROTEIN TRANSLOCASE PROTEIN TATA, CHLOROPLASTIC"/>
    <property type="match status" value="1"/>
</dbReference>
<organism evidence="12 13">
    <name type="scientific">Rhizobium tubonense</name>
    <dbReference type="NCBI Taxonomy" id="484088"/>
    <lineage>
        <taxon>Bacteria</taxon>
        <taxon>Pseudomonadati</taxon>
        <taxon>Pseudomonadota</taxon>
        <taxon>Alphaproteobacteria</taxon>
        <taxon>Hyphomicrobiales</taxon>
        <taxon>Rhizobiaceae</taxon>
        <taxon>Rhizobium/Agrobacterium group</taxon>
        <taxon>Rhizobium</taxon>
    </lineage>
</organism>
<protein>
    <recommendedName>
        <fullName evidence="9">Sec-independent protein translocase protein TatB</fullName>
    </recommendedName>
</protein>
<dbReference type="HAMAP" id="MF_00237">
    <property type="entry name" value="TatB"/>
    <property type="match status" value="1"/>
</dbReference>
<dbReference type="RefSeq" id="WP_111162112.1">
    <property type="nucleotide sequence ID" value="NZ_PCDP01000040.1"/>
</dbReference>
<keyword evidence="2 9" id="KW-0813">Transport</keyword>
<keyword evidence="5 9" id="KW-0653">Protein transport</keyword>
<keyword evidence="13" id="KW-1185">Reference proteome</keyword>
<evidence type="ECO:0000256" key="6">
    <source>
        <dbReference type="ARBA" id="ARBA00022989"/>
    </source>
</evidence>
<accession>A0A2W4CL23</accession>
<dbReference type="InterPro" id="IPR003369">
    <property type="entry name" value="TatA/B/E"/>
</dbReference>
<evidence type="ECO:0000256" key="11">
    <source>
        <dbReference type="SAM" id="Phobius"/>
    </source>
</evidence>
<feature type="transmembrane region" description="Helical" evidence="11">
    <location>
        <begin position="6"/>
        <end position="25"/>
    </location>
</feature>
<comment type="subcellular location">
    <subcellularLocation>
        <location evidence="9">Cell membrane</location>
        <topology evidence="9">Single-pass membrane protein</topology>
    </subcellularLocation>
    <subcellularLocation>
        <location evidence="1">Membrane</location>
        <topology evidence="1">Single-pass membrane protein</topology>
    </subcellularLocation>
</comment>
<comment type="function">
    <text evidence="9">Part of the twin-arginine translocation (Tat) system that transports large folded proteins containing a characteristic twin-arginine motif in their signal peptide across membranes. Together with TatC, TatB is part of a receptor directly interacting with Tat signal peptides. TatB may form an oligomeric binding site that transiently accommodates folded Tat precursor proteins before their translocation.</text>
</comment>
<evidence type="ECO:0000256" key="8">
    <source>
        <dbReference type="ARBA" id="ARBA00023136"/>
    </source>
</evidence>
<dbReference type="GO" id="GO:0008320">
    <property type="term" value="F:protein transmembrane transporter activity"/>
    <property type="evidence" value="ECO:0007669"/>
    <property type="project" value="UniProtKB-UniRule"/>
</dbReference>
<evidence type="ECO:0000256" key="7">
    <source>
        <dbReference type="ARBA" id="ARBA00023010"/>
    </source>
</evidence>
<dbReference type="PANTHER" id="PTHR33162">
    <property type="entry name" value="SEC-INDEPENDENT PROTEIN TRANSLOCASE PROTEIN TATA, CHLOROPLASTIC"/>
    <property type="match status" value="1"/>
</dbReference>
<keyword evidence="3 9" id="KW-1003">Cell membrane</keyword>
<dbReference type="GO" id="GO:0043953">
    <property type="term" value="P:protein transport by the Tat complex"/>
    <property type="evidence" value="ECO:0007669"/>
    <property type="project" value="UniProtKB-UniRule"/>
</dbReference>
<comment type="subunit">
    <text evidence="9">The Tat system comprises two distinct complexes: a TatABC complex, containing multiple copies of TatA, TatB and TatC subunits, and a separate TatA complex, containing only TatA subunits. Substrates initially bind to the TatABC complex, which probably triggers association of the separate TatA complex to form the active translocon.</text>
</comment>
<evidence type="ECO:0000256" key="4">
    <source>
        <dbReference type="ARBA" id="ARBA00022692"/>
    </source>
</evidence>
<dbReference type="PRINTS" id="PR01506">
    <property type="entry name" value="TATBPROTEIN"/>
</dbReference>
<dbReference type="Pfam" id="PF02416">
    <property type="entry name" value="TatA_B_E"/>
    <property type="match status" value="1"/>
</dbReference>
<evidence type="ECO:0000313" key="13">
    <source>
        <dbReference type="Proteomes" id="UP000248925"/>
    </source>
</evidence>
<keyword evidence="8 9" id="KW-0472">Membrane</keyword>
<gene>
    <name evidence="9 12" type="primary">tatB</name>
    <name evidence="12" type="ORF">CPY51_20575</name>
</gene>
<evidence type="ECO:0000256" key="3">
    <source>
        <dbReference type="ARBA" id="ARBA00022475"/>
    </source>
</evidence>
<keyword evidence="4 9" id="KW-0812">Transmembrane</keyword>
<evidence type="ECO:0000256" key="2">
    <source>
        <dbReference type="ARBA" id="ARBA00022448"/>
    </source>
</evidence>
<comment type="similarity">
    <text evidence="9">Belongs to the TatB family.</text>
</comment>
<evidence type="ECO:0000256" key="1">
    <source>
        <dbReference type="ARBA" id="ARBA00004167"/>
    </source>
</evidence>
<comment type="caution">
    <text evidence="12">The sequence shown here is derived from an EMBL/GenBank/DDBJ whole genome shotgun (WGS) entry which is preliminary data.</text>
</comment>
<dbReference type="OrthoDB" id="7206969at2"/>
<proteinExistence type="inferred from homology"/>
<dbReference type="InterPro" id="IPR018448">
    <property type="entry name" value="TatB"/>
</dbReference>
<evidence type="ECO:0000256" key="10">
    <source>
        <dbReference type="SAM" id="MobiDB-lite"/>
    </source>
</evidence>
<dbReference type="Gene3D" id="1.20.5.3310">
    <property type="match status" value="1"/>
</dbReference>
<dbReference type="Proteomes" id="UP000248925">
    <property type="component" value="Unassembled WGS sequence"/>
</dbReference>
<dbReference type="GO" id="GO:0033281">
    <property type="term" value="C:TAT protein transport complex"/>
    <property type="evidence" value="ECO:0007669"/>
    <property type="project" value="UniProtKB-UniRule"/>
</dbReference>
<keyword evidence="6 9" id="KW-1133">Transmembrane helix</keyword>
<feature type="region of interest" description="Disordered" evidence="10">
    <location>
        <begin position="97"/>
        <end position="120"/>
    </location>
</feature>
<evidence type="ECO:0000313" key="12">
    <source>
        <dbReference type="EMBL" id="PZM11175.1"/>
    </source>
</evidence>
<name>A0A2W4CL23_9HYPH</name>
<keyword evidence="7 9" id="KW-0811">Translocation</keyword>
<evidence type="ECO:0000256" key="9">
    <source>
        <dbReference type="HAMAP-Rule" id="MF_00237"/>
    </source>
</evidence>
<sequence>MFDIGWTELLVIAVVLIVVVGPKDLPPMLRAFGKMMTRFRKVAGEFRAQFDEALKEADLDDVRQTIADAQKLNPMHSLREAMTPLRQMGDDIKSDLQRSTTVDRPPAETPALMTSEPSLSLPEAPPVIAPPPVVVAETPVKAKAVRKPRPKPAAIVDEPSVVEPAQVAAAMAVEKPKRAAARKPAAPAVIAEVPVAAPKKRAPAKKKDDA</sequence>
<evidence type="ECO:0000256" key="5">
    <source>
        <dbReference type="ARBA" id="ARBA00022927"/>
    </source>
</evidence>
<reference evidence="12 13" key="1">
    <citation type="journal article" date="2018" name="Sci. Rep.">
        <title>Rhizobium tumorigenes sp. nov., a novel plant tumorigenic bacterium isolated from cane gall tumors on thornless blackberry.</title>
        <authorList>
            <person name="Kuzmanovi N."/>
            <person name="Smalla K."/>
            <person name="Gronow S."/>
            <person name="PuBawska J."/>
        </authorList>
    </citation>
    <scope>NUCLEOTIDE SEQUENCE [LARGE SCALE GENOMIC DNA]</scope>
    <source>
        <strain evidence="12 13">CCBAU 85046</strain>
    </source>
</reference>